<keyword evidence="3" id="KW-1185">Reference proteome</keyword>
<dbReference type="Proteomes" id="UP001189429">
    <property type="component" value="Unassembled WGS sequence"/>
</dbReference>
<comment type="caution">
    <text evidence="2">The sequence shown here is derived from an EMBL/GenBank/DDBJ whole genome shotgun (WGS) entry which is preliminary data.</text>
</comment>
<dbReference type="EMBL" id="CAUYUJ010018043">
    <property type="protein sequence ID" value="CAK0880133.1"/>
    <property type="molecule type" value="Genomic_DNA"/>
</dbReference>
<name>A0ABN9W274_9DINO</name>
<evidence type="ECO:0000256" key="1">
    <source>
        <dbReference type="SAM" id="MobiDB-lite"/>
    </source>
</evidence>
<sequence length="102" mass="10477">MMFRDDSKVPPLSTAVGATMARGPETNQPAAVHHHVSCNAPPPSRRALSAGSRTAASSARLDPRVARSCRAVARRTAQLSSAPQRRTSAHAAASASGPPPSA</sequence>
<proteinExistence type="predicted"/>
<feature type="compositionally biased region" description="Low complexity" evidence="1">
    <location>
        <begin position="45"/>
        <end position="77"/>
    </location>
</feature>
<protein>
    <submittedName>
        <fullName evidence="2">Uncharacterized protein</fullName>
    </submittedName>
</protein>
<feature type="region of interest" description="Disordered" evidence="1">
    <location>
        <begin position="1"/>
        <end position="102"/>
    </location>
</feature>
<reference evidence="2" key="1">
    <citation type="submission" date="2023-10" db="EMBL/GenBank/DDBJ databases">
        <authorList>
            <person name="Chen Y."/>
            <person name="Shah S."/>
            <person name="Dougan E. K."/>
            <person name="Thang M."/>
            <person name="Chan C."/>
        </authorList>
    </citation>
    <scope>NUCLEOTIDE SEQUENCE [LARGE SCALE GENOMIC DNA]</scope>
</reference>
<evidence type="ECO:0000313" key="3">
    <source>
        <dbReference type="Proteomes" id="UP001189429"/>
    </source>
</evidence>
<gene>
    <name evidence="2" type="ORF">PCOR1329_LOCUS63361</name>
</gene>
<organism evidence="2 3">
    <name type="scientific">Prorocentrum cordatum</name>
    <dbReference type="NCBI Taxonomy" id="2364126"/>
    <lineage>
        <taxon>Eukaryota</taxon>
        <taxon>Sar</taxon>
        <taxon>Alveolata</taxon>
        <taxon>Dinophyceae</taxon>
        <taxon>Prorocentrales</taxon>
        <taxon>Prorocentraceae</taxon>
        <taxon>Prorocentrum</taxon>
    </lineage>
</organism>
<accession>A0ABN9W274</accession>
<evidence type="ECO:0000313" key="2">
    <source>
        <dbReference type="EMBL" id="CAK0880133.1"/>
    </source>
</evidence>